<dbReference type="PANTHER" id="PTHR33841:SF6">
    <property type="entry name" value="TYPE II METHYLTRANSFERASE M.HINDII"/>
    <property type="match status" value="1"/>
</dbReference>
<dbReference type="SUPFAM" id="SSF53335">
    <property type="entry name" value="S-adenosyl-L-methionine-dependent methyltransferases"/>
    <property type="match status" value="1"/>
</dbReference>
<dbReference type="Proteomes" id="UP001210809">
    <property type="component" value="Unassembled WGS sequence"/>
</dbReference>
<comment type="caution">
    <text evidence="9">The sequence shown here is derived from an EMBL/GenBank/DDBJ whole genome shotgun (WGS) entry which is preliminary data.</text>
</comment>
<proteinExistence type="predicted"/>
<name>A0AAW6D2K3_9FIRM</name>
<accession>A0AAW6D2K3</accession>
<gene>
    <name evidence="9" type="ORF">PNE09_11270</name>
</gene>
<protein>
    <recommendedName>
        <fullName evidence="1">site-specific DNA-methyltransferase (adenine-specific)</fullName>
        <ecNumber evidence="1">2.1.1.72</ecNumber>
    </recommendedName>
</protein>
<evidence type="ECO:0000259" key="8">
    <source>
        <dbReference type="Pfam" id="PF07669"/>
    </source>
</evidence>
<dbReference type="PROSITE" id="PS00092">
    <property type="entry name" value="N6_MTASE"/>
    <property type="match status" value="1"/>
</dbReference>
<dbReference type="EC" id="2.1.1.72" evidence="1"/>
<sequence length="392" mass="44336">MADNISTGILSGLYEKVYNPDVLSCLANLSSDEVFTPPEIVNKMLDMLPQELFSSPDTKFLDPAVKTGVYLREIAKRLIKGLEAVIPDRQQRIDHIFKNQLYGIAITELTSLLSRRSLYCSKYADSAFSVTRFENSDGNIRFKRIPHSFDKSGRCIFCGASETQYDRGEEREYYAYEWIHTLHPEEIFGMKFDVIISNPPYQIGNGGGLGAGAIPIYNKFVQQAKKLKPRYITMIIPSRWFSGGLGLDSFRDDMLNDLKISYITDYMDASDCFPGVEIKGGVCYFLWDSSHSGDCTVTTYKNNQILSVAKRPIKEPNADVFIRYNEAVSILRKVYKHKEKTFDSIVSYTQPFGIPTTYKGANSYFADSVILYERGGIKSFIDKASIEKTVNG</sequence>
<dbReference type="InterPro" id="IPR029063">
    <property type="entry name" value="SAM-dependent_MTases_sf"/>
</dbReference>
<dbReference type="EMBL" id="JAQLXW010000018">
    <property type="protein sequence ID" value="MDB8004634.1"/>
    <property type="molecule type" value="Genomic_DNA"/>
</dbReference>
<evidence type="ECO:0000256" key="6">
    <source>
        <dbReference type="ARBA" id="ARBA00023125"/>
    </source>
</evidence>
<comment type="catalytic activity">
    <reaction evidence="7">
        <text>a 2'-deoxyadenosine in DNA + S-adenosyl-L-methionine = an N(6)-methyl-2'-deoxyadenosine in DNA + S-adenosyl-L-homocysteine + H(+)</text>
        <dbReference type="Rhea" id="RHEA:15197"/>
        <dbReference type="Rhea" id="RHEA-COMP:12418"/>
        <dbReference type="Rhea" id="RHEA-COMP:12419"/>
        <dbReference type="ChEBI" id="CHEBI:15378"/>
        <dbReference type="ChEBI" id="CHEBI:57856"/>
        <dbReference type="ChEBI" id="CHEBI:59789"/>
        <dbReference type="ChEBI" id="CHEBI:90615"/>
        <dbReference type="ChEBI" id="CHEBI:90616"/>
        <dbReference type="EC" id="2.1.1.72"/>
    </reaction>
</comment>
<dbReference type="Pfam" id="PF07669">
    <property type="entry name" value="Eco57I"/>
    <property type="match status" value="1"/>
</dbReference>
<feature type="domain" description="Type II methyltransferase M.TaqI-like" evidence="8">
    <location>
        <begin position="99"/>
        <end position="273"/>
    </location>
</feature>
<dbReference type="GO" id="GO:0032259">
    <property type="term" value="P:methylation"/>
    <property type="evidence" value="ECO:0007669"/>
    <property type="project" value="UniProtKB-KW"/>
</dbReference>
<dbReference type="Gene3D" id="3.40.50.150">
    <property type="entry name" value="Vaccinia Virus protein VP39"/>
    <property type="match status" value="1"/>
</dbReference>
<dbReference type="InterPro" id="IPR011639">
    <property type="entry name" value="MethylTrfase_TaqI-like_dom"/>
</dbReference>
<evidence type="ECO:0000256" key="3">
    <source>
        <dbReference type="ARBA" id="ARBA00022679"/>
    </source>
</evidence>
<reference evidence="9" key="1">
    <citation type="submission" date="2023-01" db="EMBL/GenBank/DDBJ databases">
        <title>Human gut microbiome strain richness.</title>
        <authorList>
            <person name="Chen-Liaw A."/>
        </authorList>
    </citation>
    <scope>NUCLEOTIDE SEQUENCE</scope>
    <source>
        <strain evidence="9">1001283st1_G1_1001283B150217_161031</strain>
    </source>
</reference>
<evidence type="ECO:0000256" key="4">
    <source>
        <dbReference type="ARBA" id="ARBA00022691"/>
    </source>
</evidence>
<dbReference type="InterPro" id="IPR002052">
    <property type="entry name" value="DNA_methylase_N6_adenine_CS"/>
</dbReference>
<evidence type="ECO:0000256" key="5">
    <source>
        <dbReference type="ARBA" id="ARBA00022747"/>
    </source>
</evidence>
<dbReference type="GO" id="GO:0009007">
    <property type="term" value="F:site-specific DNA-methyltransferase (adenine-specific) activity"/>
    <property type="evidence" value="ECO:0007669"/>
    <property type="project" value="UniProtKB-EC"/>
</dbReference>
<dbReference type="AlphaFoldDB" id="A0AAW6D2K3"/>
<keyword evidence="4" id="KW-0949">S-adenosyl-L-methionine</keyword>
<evidence type="ECO:0000256" key="2">
    <source>
        <dbReference type="ARBA" id="ARBA00022603"/>
    </source>
</evidence>
<keyword evidence="2 9" id="KW-0489">Methyltransferase</keyword>
<dbReference type="InterPro" id="IPR050953">
    <property type="entry name" value="N4_N6_ade-DNA_methylase"/>
</dbReference>
<evidence type="ECO:0000256" key="7">
    <source>
        <dbReference type="ARBA" id="ARBA00047942"/>
    </source>
</evidence>
<evidence type="ECO:0000313" key="10">
    <source>
        <dbReference type="Proteomes" id="UP001210809"/>
    </source>
</evidence>
<dbReference type="GO" id="GO:0003677">
    <property type="term" value="F:DNA binding"/>
    <property type="evidence" value="ECO:0007669"/>
    <property type="project" value="UniProtKB-KW"/>
</dbReference>
<dbReference type="GO" id="GO:0009307">
    <property type="term" value="P:DNA restriction-modification system"/>
    <property type="evidence" value="ECO:0007669"/>
    <property type="project" value="UniProtKB-KW"/>
</dbReference>
<dbReference type="PRINTS" id="PR00507">
    <property type="entry name" value="N12N6MTFRASE"/>
</dbReference>
<keyword evidence="5" id="KW-0680">Restriction system</keyword>
<evidence type="ECO:0000313" key="9">
    <source>
        <dbReference type="EMBL" id="MDB8004634.1"/>
    </source>
</evidence>
<organism evidence="9 10">
    <name type="scientific">[Eubacterium] siraeum</name>
    <dbReference type="NCBI Taxonomy" id="39492"/>
    <lineage>
        <taxon>Bacteria</taxon>
        <taxon>Bacillati</taxon>
        <taxon>Bacillota</taxon>
        <taxon>Clostridia</taxon>
        <taxon>Eubacteriales</taxon>
        <taxon>Oscillospiraceae</taxon>
        <taxon>Oscillospiraceae incertae sedis</taxon>
    </lineage>
</organism>
<dbReference type="PANTHER" id="PTHR33841">
    <property type="entry name" value="DNA METHYLTRANSFERASE YEEA-RELATED"/>
    <property type="match status" value="1"/>
</dbReference>
<keyword evidence="6" id="KW-0238">DNA-binding</keyword>
<keyword evidence="3" id="KW-0808">Transferase</keyword>
<evidence type="ECO:0000256" key="1">
    <source>
        <dbReference type="ARBA" id="ARBA00011900"/>
    </source>
</evidence>